<feature type="chain" id="PRO_5019452839" description="F5/8 type C domain-containing protein" evidence="1">
    <location>
        <begin position="28"/>
        <end position="389"/>
    </location>
</feature>
<feature type="domain" description="F5/8 type C" evidence="2">
    <location>
        <begin position="271"/>
        <end position="367"/>
    </location>
</feature>
<evidence type="ECO:0000259" key="3">
    <source>
        <dbReference type="Pfam" id="PF02368"/>
    </source>
</evidence>
<proteinExistence type="predicted"/>
<dbReference type="Proteomes" id="UP000284379">
    <property type="component" value="Unassembled WGS sequence"/>
</dbReference>
<sequence length="389" mass="43101">MKTLRYITNKLALVLTGVLLLSGMAACDDKDDNTSIKVNRMMVTDVPDEVISLIEGDTWNTKVTTLPEGAIDADEYTYRYTTGNDKVFTVDENGVITATGIGESVLTVWSVNNTDMWTTCLVKVEKRIYPVTSITIPEKYQKYYMGVESTFNLGGVVTVNPDNATTPDVVYSSSDAMIAEVNEYGEVYTKALGDVTITVKAVDGSNVSATCEVYVRDIDHSSLLDRTNWTVTTSHDYFSDGVINGAPECLIDDDEKSCLALVKPGKLTIGKDESVFFVIDMQTPQNFDFFVLRHRTYQNTTANLRVTKVSVYGSNDGENYTEVIKEAPIATAATISSVTVDLPENVSYRYFKLTYDGWSNSGNTIQISDFNIGNKKFMDYTPEDHSPEE</sequence>
<dbReference type="InterPro" id="IPR008964">
    <property type="entry name" value="Invasin/intimin_cell_adhesion"/>
</dbReference>
<dbReference type="InterPro" id="IPR008979">
    <property type="entry name" value="Galactose-bd-like_sf"/>
</dbReference>
<comment type="caution">
    <text evidence="4">The sequence shown here is derived from an EMBL/GenBank/DDBJ whole genome shotgun (WGS) entry which is preliminary data.</text>
</comment>
<keyword evidence="1" id="KW-0732">Signal</keyword>
<evidence type="ECO:0000313" key="5">
    <source>
        <dbReference type="Proteomes" id="UP000284379"/>
    </source>
</evidence>
<feature type="domain" description="BIG2" evidence="3">
    <location>
        <begin position="156"/>
        <end position="211"/>
    </location>
</feature>
<dbReference type="SUPFAM" id="SSF49373">
    <property type="entry name" value="Invasin/intimin cell-adhesion fragments"/>
    <property type="match status" value="2"/>
</dbReference>
<dbReference type="PROSITE" id="PS51257">
    <property type="entry name" value="PROKAR_LIPOPROTEIN"/>
    <property type="match status" value="1"/>
</dbReference>
<evidence type="ECO:0000259" key="2">
    <source>
        <dbReference type="Pfam" id="PF00754"/>
    </source>
</evidence>
<organism evidence="4 5">
    <name type="scientific">Bacteroides nordii</name>
    <dbReference type="NCBI Taxonomy" id="291645"/>
    <lineage>
        <taxon>Bacteria</taxon>
        <taxon>Pseudomonadati</taxon>
        <taxon>Bacteroidota</taxon>
        <taxon>Bacteroidia</taxon>
        <taxon>Bacteroidales</taxon>
        <taxon>Bacteroidaceae</taxon>
        <taxon>Bacteroides</taxon>
    </lineage>
</organism>
<evidence type="ECO:0008006" key="6">
    <source>
        <dbReference type="Google" id="ProtNLM"/>
    </source>
</evidence>
<dbReference type="InterPro" id="IPR003343">
    <property type="entry name" value="Big_2"/>
</dbReference>
<dbReference type="EMBL" id="QSGO01000010">
    <property type="protein sequence ID" value="RHB34178.1"/>
    <property type="molecule type" value="Genomic_DNA"/>
</dbReference>
<feature type="signal peptide" evidence="1">
    <location>
        <begin position="1"/>
        <end position="27"/>
    </location>
</feature>
<dbReference type="InterPro" id="IPR000421">
    <property type="entry name" value="FA58C"/>
</dbReference>
<dbReference type="Gene3D" id="2.60.40.1080">
    <property type="match status" value="2"/>
</dbReference>
<dbReference type="SUPFAM" id="SSF49785">
    <property type="entry name" value="Galactose-binding domain-like"/>
    <property type="match status" value="1"/>
</dbReference>
<evidence type="ECO:0000313" key="4">
    <source>
        <dbReference type="EMBL" id="RHB34178.1"/>
    </source>
</evidence>
<dbReference type="Pfam" id="PF00754">
    <property type="entry name" value="F5_F8_type_C"/>
    <property type="match status" value="1"/>
</dbReference>
<gene>
    <name evidence="4" type="ORF">DW888_13345</name>
</gene>
<dbReference type="AlphaFoldDB" id="A0A413VKP5"/>
<name>A0A413VKP5_9BACE</name>
<protein>
    <recommendedName>
        <fullName evidence="6">F5/8 type C domain-containing protein</fullName>
    </recommendedName>
</protein>
<dbReference type="RefSeq" id="WP_002558101.1">
    <property type="nucleotide sequence ID" value="NZ_CABJFV010000010.1"/>
</dbReference>
<dbReference type="Pfam" id="PF02368">
    <property type="entry name" value="Big_2"/>
    <property type="match status" value="1"/>
</dbReference>
<evidence type="ECO:0000256" key="1">
    <source>
        <dbReference type="SAM" id="SignalP"/>
    </source>
</evidence>
<accession>A0A413VKP5</accession>
<dbReference type="Gene3D" id="2.60.120.260">
    <property type="entry name" value="Galactose-binding domain-like"/>
    <property type="match status" value="1"/>
</dbReference>
<reference evidence="4 5" key="1">
    <citation type="submission" date="2018-08" db="EMBL/GenBank/DDBJ databases">
        <title>A genome reference for cultivated species of the human gut microbiota.</title>
        <authorList>
            <person name="Zou Y."/>
            <person name="Xue W."/>
            <person name="Luo G."/>
        </authorList>
    </citation>
    <scope>NUCLEOTIDE SEQUENCE [LARGE SCALE GENOMIC DNA]</scope>
    <source>
        <strain evidence="4 5">AM40-30BH</strain>
    </source>
</reference>